<dbReference type="InterPro" id="IPR025164">
    <property type="entry name" value="Toastrack_DUF4097"/>
</dbReference>
<dbReference type="AlphaFoldDB" id="A0A412G593"/>
<feature type="domain" description="DUF4097" evidence="1">
    <location>
        <begin position="82"/>
        <end position="339"/>
    </location>
</feature>
<dbReference type="EMBL" id="QRUP01000002">
    <property type="protein sequence ID" value="RGR76166.1"/>
    <property type="molecule type" value="Genomic_DNA"/>
</dbReference>
<evidence type="ECO:0000259" key="1">
    <source>
        <dbReference type="Pfam" id="PF13349"/>
    </source>
</evidence>
<dbReference type="Pfam" id="PF22564">
    <property type="entry name" value="HAAS"/>
    <property type="match status" value="1"/>
</dbReference>
<dbReference type="Proteomes" id="UP000284178">
    <property type="component" value="Unassembled WGS sequence"/>
</dbReference>
<dbReference type="Gene3D" id="2.160.20.120">
    <property type="match status" value="1"/>
</dbReference>
<accession>A0A412G593</accession>
<sequence length="341" mass="37298">MNRKEYMERLQMDLEAVDEITAKEILQDFTDHFDQGLSEGRSEEEISEELGDPAELISELNTRPHRQAQAETETDSELLSAVAIEADSADITVRQGTGSEVLVDFYDSRNPLRVHNYRLETFQDGEVYRIRVQRLQNSWLRAGAGEHLRLDVTLPSASLDVKIAGMSGDIRLPEAVNCGKFAALTQSGDLEIRALNAEAVQITSTSGDVRAAVRGELIQASTVSGDLDVSGAEGKLGKFRTTSGDLEVQGRFQAVLAESKSGDLDLSVEMAESLKLDTISGDIHLKLPHTTGFVCSFSTISGDLRQHISLPLQRQGRQLRAGDEHAQIAAKTISGDFKISD</sequence>
<evidence type="ECO:0000313" key="2">
    <source>
        <dbReference type="EMBL" id="RGR76166.1"/>
    </source>
</evidence>
<gene>
    <name evidence="2" type="ORF">DWY25_02090</name>
</gene>
<reference evidence="2 3" key="1">
    <citation type="submission" date="2018-08" db="EMBL/GenBank/DDBJ databases">
        <title>A genome reference for cultivated species of the human gut microbiota.</title>
        <authorList>
            <person name="Zou Y."/>
            <person name="Xue W."/>
            <person name="Luo G."/>
        </authorList>
    </citation>
    <scope>NUCLEOTIDE SEQUENCE [LARGE SCALE GENOMIC DNA]</scope>
    <source>
        <strain evidence="2 3">AF24-29</strain>
    </source>
</reference>
<dbReference type="RefSeq" id="WP_117893063.1">
    <property type="nucleotide sequence ID" value="NZ_CABJCV010000002.1"/>
</dbReference>
<protein>
    <submittedName>
        <fullName evidence="2">DUF1700 domain-containing protein</fullName>
    </submittedName>
</protein>
<dbReference type="PANTHER" id="PTHR34094:SF1">
    <property type="entry name" value="PROTEIN FAM185A"/>
    <property type="match status" value="1"/>
</dbReference>
<organism evidence="2 3">
    <name type="scientific">Holdemania filiformis</name>
    <dbReference type="NCBI Taxonomy" id="61171"/>
    <lineage>
        <taxon>Bacteria</taxon>
        <taxon>Bacillati</taxon>
        <taxon>Bacillota</taxon>
        <taxon>Erysipelotrichia</taxon>
        <taxon>Erysipelotrichales</taxon>
        <taxon>Erysipelotrichaceae</taxon>
        <taxon>Holdemania</taxon>
    </lineage>
</organism>
<keyword evidence="3" id="KW-1185">Reference proteome</keyword>
<dbReference type="Pfam" id="PF13349">
    <property type="entry name" value="DUF4097"/>
    <property type="match status" value="1"/>
</dbReference>
<proteinExistence type="predicted"/>
<dbReference type="GeneID" id="83014200"/>
<name>A0A412G593_9FIRM</name>
<comment type="caution">
    <text evidence="2">The sequence shown here is derived from an EMBL/GenBank/DDBJ whole genome shotgun (WGS) entry which is preliminary data.</text>
</comment>
<dbReference type="PANTHER" id="PTHR34094">
    <property type="match status" value="1"/>
</dbReference>
<evidence type="ECO:0000313" key="3">
    <source>
        <dbReference type="Proteomes" id="UP000284178"/>
    </source>
</evidence>